<dbReference type="AlphaFoldDB" id="A0A8J7CFZ4"/>
<comment type="caution">
    <text evidence="2">The sequence shown here is derived from an EMBL/GenBank/DDBJ whole genome shotgun (WGS) entry which is preliminary data.</text>
</comment>
<evidence type="ECO:0000313" key="2">
    <source>
        <dbReference type="EMBL" id="MBD2775635.1"/>
    </source>
</evidence>
<accession>A0A8J7CFZ4</accession>
<gene>
    <name evidence="2" type="ORF">ICL16_27145</name>
</gene>
<keyword evidence="1" id="KW-1133">Transmembrane helix</keyword>
<keyword evidence="3" id="KW-1185">Reference proteome</keyword>
<dbReference type="EMBL" id="JACXAE010000083">
    <property type="protein sequence ID" value="MBD2775635.1"/>
    <property type="molecule type" value="Genomic_DNA"/>
</dbReference>
<evidence type="ECO:0000256" key="1">
    <source>
        <dbReference type="SAM" id="Phobius"/>
    </source>
</evidence>
<keyword evidence="1" id="KW-0812">Transmembrane</keyword>
<sequence length="53" mass="6252">MKNYHRIKLRETLRSSYWFVPTLMTGAAIALAFFMLTRRGGNNSLTRRDRDDC</sequence>
<proteinExistence type="predicted"/>
<evidence type="ECO:0000313" key="3">
    <source>
        <dbReference type="Proteomes" id="UP000629098"/>
    </source>
</evidence>
<keyword evidence="1" id="KW-0472">Membrane</keyword>
<name>A0A8J7CFZ4_9CYAN</name>
<feature type="transmembrane region" description="Helical" evidence="1">
    <location>
        <begin position="16"/>
        <end position="37"/>
    </location>
</feature>
<dbReference type="RefSeq" id="WP_190834320.1">
    <property type="nucleotide sequence ID" value="NZ_CAWPPI010000083.1"/>
</dbReference>
<reference evidence="2" key="1">
    <citation type="submission" date="2020-09" db="EMBL/GenBank/DDBJ databases">
        <title>Iningainema tapete sp. nov. (Scytonemataceae, Cyanobacteria) from greenhouses in central Florida (USA) produces two types of nodularin with biosynthetic potential for microcystin-LR and anabaenopeptins.</title>
        <authorList>
            <person name="Berthold D.E."/>
            <person name="Lefler F.W."/>
            <person name="Huang I.-S."/>
            <person name="Abdulla H."/>
            <person name="Zimba P.V."/>
            <person name="Laughinghouse H.D. IV."/>
        </authorList>
    </citation>
    <scope>NUCLEOTIDE SEQUENCE</scope>
    <source>
        <strain evidence="2">BLCCT55</strain>
    </source>
</reference>
<dbReference type="Proteomes" id="UP000629098">
    <property type="component" value="Unassembled WGS sequence"/>
</dbReference>
<protein>
    <submittedName>
        <fullName evidence="2">Uncharacterized protein</fullName>
    </submittedName>
</protein>
<organism evidence="2 3">
    <name type="scientific">Iningainema tapete BLCC-T55</name>
    <dbReference type="NCBI Taxonomy" id="2748662"/>
    <lineage>
        <taxon>Bacteria</taxon>
        <taxon>Bacillati</taxon>
        <taxon>Cyanobacteriota</taxon>
        <taxon>Cyanophyceae</taxon>
        <taxon>Nostocales</taxon>
        <taxon>Scytonemataceae</taxon>
        <taxon>Iningainema tapete</taxon>
    </lineage>
</organism>